<dbReference type="RefSeq" id="WP_379743196.1">
    <property type="nucleotide sequence ID" value="NZ_JBHSGW010000027.1"/>
</dbReference>
<keyword evidence="3" id="KW-1185">Reference proteome</keyword>
<comment type="caution">
    <text evidence="2">The sequence shown here is derived from an EMBL/GenBank/DDBJ whole genome shotgun (WGS) entry which is preliminary data.</text>
</comment>
<evidence type="ECO:0000313" key="2">
    <source>
        <dbReference type="EMBL" id="MFC4740908.1"/>
    </source>
</evidence>
<feature type="compositionally biased region" description="Basic and acidic residues" evidence="1">
    <location>
        <begin position="31"/>
        <end position="40"/>
    </location>
</feature>
<feature type="region of interest" description="Disordered" evidence="1">
    <location>
        <begin position="25"/>
        <end position="46"/>
    </location>
</feature>
<evidence type="ECO:0000313" key="3">
    <source>
        <dbReference type="Proteomes" id="UP001595885"/>
    </source>
</evidence>
<proteinExistence type="predicted"/>
<dbReference type="PROSITE" id="PS51257">
    <property type="entry name" value="PROKAR_LIPOPROTEIN"/>
    <property type="match status" value="1"/>
</dbReference>
<dbReference type="EMBL" id="JBHSGW010000027">
    <property type="protein sequence ID" value="MFC4740908.1"/>
    <property type="molecule type" value="Genomic_DNA"/>
</dbReference>
<dbReference type="Proteomes" id="UP001595885">
    <property type="component" value="Unassembled WGS sequence"/>
</dbReference>
<sequence>MKKFLILTLAVVTFASCKNEESQSIEPTEIPLKETAKENTHPSSTECYEYNADGSKVQLKMTNKDNEVSGVLTYELKEKDSNKGTIKGEIKDNKLIAVYTFQSEGTESTREVAFLMKDNQLIEGYGEVVTEGNSVKFKDISSLDYSSNMPLSKVDCQK</sequence>
<reference evidence="3" key="1">
    <citation type="journal article" date="2019" name="Int. J. Syst. Evol. Microbiol.">
        <title>The Global Catalogue of Microorganisms (GCM) 10K type strain sequencing project: providing services to taxonomists for standard genome sequencing and annotation.</title>
        <authorList>
            <consortium name="The Broad Institute Genomics Platform"/>
            <consortium name="The Broad Institute Genome Sequencing Center for Infectious Disease"/>
            <person name="Wu L."/>
            <person name="Ma J."/>
        </authorList>
    </citation>
    <scope>NUCLEOTIDE SEQUENCE [LARGE SCALE GENOMIC DNA]</scope>
    <source>
        <strain evidence="3">CCUG 50349</strain>
    </source>
</reference>
<name>A0ABV9P6A6_9FLAO</name>
<gene>
    <name evidence="2" type="ORF">ACFO3U_12975</name>
</gene>
<evidence type="ECO:0000256" key="1">
    <source>
        <dbReference type="SAM" id="MobiDB-lite"/>
    </source>
</evidence>
<evidence type="ECO:0008006" key="4">
    <source>
        <dbReference type="Google" id="ProtNLM"/>
    </source>
</evidence>
<organism evidence="2 3">
    <name type="scientific">Flavobacterium ponti</name>
    <dbReference type="NCBI Taxonomy" id="665133"/>
    <lineage>
        <taxon>Bacteria</taxon>
        <taxon>Pseudomonadati</taxon>
        <taxon>Bacteroidota</taxon>
        <taxon>Flavobacteriia</taxon>
        <taxon>Flavobacteriales</taxon>
        <taxon>Flavobacteriaceae</taxon>
        <taxon>Flavobacterium</taxon>
    </lineage>
</organism>
<protein>
    <recommendedName>
        <fullName evidence="4">Lipoprotein</fullName>
    </recommendedName>
</protein>
<accession>A0ABV9P6A6</accession>